<dbReference type="GO" id="GO:0005886">
    <property type="term" value="C:plasma membrane"/>
    <property type="evidence" value="ECO:0007669"/>
    <property type="project" value="UniProtKB-SubCell"/>
</dbReference>
<dbReference type="SUPFAM" id="SSF54184">
    <property type="entry name" value="Penicillin-binding protein 2x (pbp-2x), c-terminal domain"/>
    <property type="match status" value="2"/>
</dbReference>
<dbReference type="InterPro" id="IPR012338">
    <property type="entry name" value="Beta-lactam/transpept-like"/>
</dbReference>
<dbReference type="PANTHER" id="PTHR30627">
    <property type="entry name" value="PEPTIDOGLYCAN D,D-TRANSPEPTIDASE"/>
    <property type="match status" value="1"/>
</dbReference>
<dbReference type="GO" id="GO:0071555">
    <property type="term" value="P:cell wall organization"/>
    <property type="evidence" value="ECO:0007669"/>
    <property type="project" value="TreeGrafter"/>
</dbReference>
<dbReference type="InterPro" id="IPR050515">
    <property type="entry name" value="Beta-lactam/transpept"/>
</dbReference>
<evidence type="ECO:0000256" key="3">
    <source>
        <dbReference type="ARBA" id="ARBA00023136"/>
    </source>
</evidence>
<keyword evidence="3 4" id="KW-0472">Membrane</keyword>
<evidence type="ECO:0000256" key="1">
    <source>
        <dbReference type="ARBA" id="ARBA00004162"/>
    </source>
</evidence>
<gene>
    <name evidence="7" type="primary">pbpB</name>
    <name evidence="6" type="ORF">LES8486_00079</name>
    <name evidence="7" type="ORF">LES9216_00226</name>
</gene>
<dbReference type="GO" id="GO:0008658">
    <property type="term" value="F:penicillin binding"/>
    <property type="evidence" value="ECO:0007669"/>
    <property type="project" value="InterPro"/>
</dbReference>
<dbReference type="EMBL" id="OKQR01000001">
    <property type="protein sequence ID" value="SPD91111.1"/>
    <property type="molecule type" value="Genomic_DNA"/>
</dbReference>
<proteinExistence type="inferred from homology"/>
<accession>A0A2N9K7S5</accession>
<dbReference type="CDD" id="cd06575">
    <property type="entry name" value="PASTA_Pbp2x-like_2"/>
    <property type="match status" value="1"/>
</dbReference>
<feature type="domain" description="PASTA" evidence="5">
    <location>
        <begin position="593"/>
        <end position="652"/>
    </location>
</feature>
<feature type="transmembrane region" description="Helical" evidence="4">
    <location>
        <begin position="20"/>
        <end position="41"/>
    </location>
</feature>
<feature type="domain" description="PASTA" evidence="5">
    <location>
        <begin position="653"/>
        <end position="710"/>
    </location>
</feature>
<dbReference type="SUPFAM" id="SSF56519">
    <property type="entry name" value="Penicillin binding protein dimerisation domain"/>
    <property type="match status" value="1"/>
</dbReference>
<dbReference type="Gene3D" id="3.30.70.2110">
    <property type="match status" value="1"/>
</dbReference>
<evidence type="ECO:0000313" key="9">
    <source>
        <dbReference type="Proteomes" id="UP000239237"/>
    </source>
</evidence>
<dbReference type="Pfam" id="PF03793">
    <property type="entry name" value="PASTA"/>
    <property type="match status" value="2"/>
</dbReference>
<evidence type="ECO:0000313" key="8">
    <source>
        <dbReference type="Proteomes" id="UP000237923"/>
    </source>
</evidence>
<dbReference type="Pfam" id="PF00905">
    <property type="entry name" value="Transpeptidase"/>
    <property type="match status" value="1"/>
</dbReference>
<dbReference type="InterPro" id="IPR036138">
    <property type="entry name" value="PBP_dimer_sf"/>
</dbReference>
<dbReference type="InterPro" id="IPR005311">
    <property type="entry name" value="PBP_dimer"/>
</dbReference>
<dbReference type="PROSITE" id="PS51178">
    <property type="entry name" value="PASTA"/>
    <property type="match status" value="2"/>
</dbReference>
<dbReference type="Proteomes" id="UP000239237">
    <property type="component" value="Unassembled WGS sequence"/>
</dbReference>
<dbReference type="Pfam" id="PF03717">
    <property type="entry name" value="PBP_dimer"/>
    <property type="match status" value="1"/>
</dbReference>
<dbReference type="Gene3D" id="2.20.70.70">
    <property type="match status" value="1"/>
</dbReference>
<reference evidence="7 8" key="2">
    <citation type="submission" date="2018-02" db="EMBL/GenBank/DDBJ databases">
        <authorList>
            <person name="Cohen D.B."/>
            <person name="Kent A.D."/>
        </authorList>
    </citation>
    <scope>NUCLEOTIDE SEQUENCE [LARGE SCALE GENOMIC DNA]</scope>
    <source>
        <strain evidence="7 8">CECT 9216</strain>
    </source>
</reference>
<dbReference type="InterPro" id="IPR001460">
    <property type="entry name" value="PCN-bd_Tpept"/>
</dbReference>
<evidence type="ECO:0000313" key="7">
    <source>
        <dbReference type="EMBL" id="SPE06336.1"/>
    </source>
</evidence>
<keyword evidence="4" id="KW-1133">Transmembrane helix</keyword>
<reference evidence="6 9" key="1">
    <citation type="submission" date="2018-02" db="EMBL/GenBank/DDBJ databases">
        <authorList>
            <person name="Rodrigo-Torres L."/>
            <person name="Arahal R. D."/>
            <person name="Lucena T."/>
        </authorList>
    </citation>
    <scope>NUCLEOTIDE SEQUENCE [LARGE SCALE GENOMIC DNA]</scope>
    <source>
        <strain evidence="6 9">CECT 8486</strain>
    </source>
</reference>
<protein>
    <submittedName>
        <fullName evidence="7">Penicillin-binding protein 2B</fullName>
    </submittedName>
</protein>
<dbReference type="Gene3D" id="3.90.1310.10">
    <property type="entry name" value="Penicillin-binding protein 2a (Domain 2)"/>
    <property type="match status" value="1"/>
</dbReference>
<dbReference type="Gene3D" id="3.40.710.10">
    <property type="entry name" value="DD-peptidase/beta-lactamase superfamily"/>
    <property type="match status" value="1"/>
</dbReference>
<dbReference type="Proteomes" id="UP000237923">
    <property type="component" value="Unassembled WGS sequence"/>
</dbReference>
<dbReference type="SUPFAM" id="SSF56601">
    <property type="entry name" value="beta-lactamase/transpeptidase-like"/>
    <property type="match status" value="1"/>
</dbReference>
<evidence type="ECO:0000313" key="6">
    <source>
        <dbReference type="EMBL" id="SPD91111.1"/>
    </source>
</evidence>
<keyword evidence="9" id="KW-1185">Reference proteome</keyword>
<dbReference type="AlphaFoldDB" id="A0A2N9K7S5"/>
<sequence>MKNKVRRIPQKKITKNAKTFGVLLLVATTIVILGLGVRLFIIAGNKSVDGHNLTKATREAFMGKQNIIASRGKIFDSDGQVLAENTTVYNMYAILDKNQKGTDGKPLYVTDKAKVARELSKVINLKEKEIYKRLSSKQFQVEFGTAGKNLTIAQHNKIEKMKLSGISFTSHQARTYPNDQMASHLIGNVNMVESSSGQSTISGIMGIEASENKLLSGKNGIKSYQGQKTDSSKSVKNGDDVYLALDSSLQTTLETRMDTFVKATKPASAVAVLMEAKTGRIVAATQRPNFNPNDKSATPTLWSNLLDQGAFEPGSTMKGITLAAAIDTGKWQPNATFQSGTYLIDGKEVTDSFGNDQGQMTYREGFWRSSNVAFAKTEQKIGSKTWKNYLEKFKFLQSTQSGLNGEEAGSISFSYAIDQANTAFGQAIRVTPLQMIQAYSAIANNGKEIRPYFIDKIVNPSTGEIVKQGKTKTVGHPIKASTAKQVRKYMIDVVNKSDGTAKEFDLSDYGYQIAAKTGTAQISENGQYSQTYKDAIHSVMVLAPEKNPKYIFYMAVKQPSKLPDGDIQPTMSKLFKPLMLQALNDSDSAVKSKTTKQTVPSVVGQSISSAKSTMTKAGFRVAVVGSKGKITNQSLLANQKSLTNQLVILTAKGSTYMPNMIGWSLVDAQTFANKIGFKLTWKGSGFISSQSIAENQLIVKSSVVSIALKEKE</sequence>
<name>A0A2N9K7S5_9LACO</name>
<comment type="similarity">
    <text evidence="2">Belongs to the transpeptidase family.</text>
</comment>
<keyword evidence="4" id="KW-0812">Transmembrane</keyword>
<dbReference type="RefSeq" id="WP_165784749.1">
    <property type="nucleotide sequence ID" value="NZ_OKQR01000001.1"/>
</dbReference>
<dbReference type="InterPro" id="IPR005543">
    <property type="entry name" value="PASTA_dom"/>
</dbReference>
<evidence type="ECO:0000256" key="2">
    <source>
        <dbReference type="ARBA" id="ARBA00007171"/>
    </source>
</evidence>
<dbReference type="PANTHER" id="PTHR30627:SF26">
    <property type="entry name" value="PENICILLIN-BINDING PROTEIN 2B"/>
    <property type="match status" value="1"/>
</dbReference>
<evidence type="ECO:0000259" key="5">
    <source>
        <dbReference type="PROSITE" id="PS51178"/>
    </source>
</evidence>
<organism evidence="7 8">
    <name type="scientific">Leuconostoc suionicum</name>
    <dbReference type="NCBI Taxonomy" id="1511761"/>
    <lineage>
        <taxon>Bacteria</taxon>
        <taxon>Bacillati</taxon>
        <taxon>Bacillota</taxon>
        <taxon>Bacilli</taxon>
        <taxon>Lactobacillales</taxon>
        <taxon>Lactobacillaceae</taxon>
        <taxon>Leuconostoc</taxon>
    </lineage>
</organism>
<dbReference type="CDD" id="cd06576">
    <property type="entry name" value="PASTA_Pbp2x-like_1"/>
    <property type="match status" value="1"/>
</dbReference>
<evidence type="ECO:0000256" key="4">
    <source>
        <dbReference type="SAM" id="Phobius"/>
    </source>
</evidence>
<dbReference type="SMART" id="SM00740">
    <property type="entry name" value="PASTA"/>
    <property type="match status" value="2"/>
</dbReference>
<dbReference type="EMBL" id="OKQU01000001">
    <property type="protein sequence ID" value="SPE06336.1"/>
    <property type="molecule type" value="Genomic_DNA"/>
</dbReference>
<comment type="subcellular location">
    <subcellularLocation>
        <location evidence="1">Cell membrane</location>
        <topology evidence="1">Single-pass membrane protein</topology>
    </subcellularLocation>
</comment>